<proteinExistence type="predicted"/>
<dbReference type="Proteomes" id="UP001190465">
    <property type="component" value="Chromosome"/>
</dbReference>
<dbReference type="RefSeq" id="WP_308482413.1">
    <property type="nucleotide sequence ID" value="NZ_OY726397.1"/>
</dbReference>
<keyword evidence="2" id="KW-1185">Reference proteome</keyword>
<organism evidence="1 2">
    <name type="scientific">[Mycobacterium] burgundiense</name>
    <dbReference type="NCBI Taxonomy" id="3064286"/>
    <lineage>
        <taxon>Bacteria</taxon>
        <taxon>Bacillati</taxon>
        <taxon>Actinomycetota</taxon>
        <taxon>Actinomycetes</taxon>
        <taxon>Mycobacteriales</taxon>
        <taxon>Mycobacteriaceae</taxon>
        <taxon>Mycolicibacterium</taxon>
    </lineage>
</organism>
<protein>
    <submittedName>
        <fullName evidence="1">Uncharacterized protein</fullName>
    </submittedName>
</protein>
<name>A0ABM9LQ22_9MYCO</name>
<evidence type="ECO:0000313" key="1">
    <source>
        <dbReference type="EMBL" id="CAJ1502778.1"/>
    </source>
</evidence>
<evidence type="ECO:0000313" key="2">
    <source>
        <dbReference type="Proteomes" id="UP001190465"/>
    </source>
</evidence>
<sequence>MLPWYSHRLECVDLIGDAYRPAEYVTATMQAGLDELAAKRHFPILGGERRYDVGTAAAGVPDSIGVGAANQPAATIT</sequence>
<accession>A0ABM9LQ22</accession>
<reference evidence="1 2" key="1">
    <citation type="submission" date="2023-08" db="EMBL/GenBank/DDBJ databases">
        <authorList>
            <person name="Folkvardsen B D."/>
            <person name="Norman A."/>
        </authorList>
    </citation>
    <scope>NUCLEOTIDE SEQUENCE [LARGE SCALE GENOMIC DNA]</scope>
    <source>
        <strain evidence="1 2">Mu0053</strain>
    </source>
</reference>
<dbReference type="EMBL" id="OY726397">
    <property type="protein sequence ID" value="CAJ1502778.1"/>
    <property type="molecule type" value="Genomic_DNA"/>
</dbReference>
<gene>
    <name evidence="1" type="ORF">MU0053_002271</name>
</gene>